<evidence type="ECO:0000313" key="4">
    <source>
        <dbReference type="EMBL" id="MBS4188411.1"/>
    </source>
</evidence>
<protein>
    <submittedName>
        <fullName evidence="4">Gfo/Idh/MocA family oxidoreductase</fullName>
    </submittedName>
</protein>
<dbReference type="GO" id="GO:0016491">
    <property type="term" value="F:oxidoreductase activity"/>
    <property type="evidence" value="ECO:0007669"/>
    <property type="project" value="UniProtKB-KW"/>
</dbReference>
<proteinExistence type="predicted"/>
<feature type="domain" description="Gfo/Idh/MocA-like oxidoreductase N-terminal" evidence="2">
    <location>
        <begin position="4"/>
        <end position="118"/>
    </location>
</feature>
<evidence type="ECO:0000259" key="3">
    <source>
        <dbReference type="Pfam" id="PF22725"/>
    </source>
</evidence>
<dbReference type="SUPFAM" id="SSF51735">
    <property type="entry name" value="NAD(P)-binding Rossmann-fold domains"/>
    <property type="match status" value="1"/>
</dbReference>
<dbReference type="Pfam" id="PF22725">
    <property type="entry name" value="GFO_IDH_MocA_C3"/>
    <property type="match status" value="1"/>
</dbReference>
<evidence type="ECO:0000256" key="1">
    <source>
        <dbReference type="ARBA" id="ARBA00023002"/>
    </source>
</evidence>
<dbReference type="InterPro" id="IPR036291">
    <property type="entry name" value="NAD(P)-bd_dom_sf"/>
</dbReference>
<dbReference type="SUPFAM" id="SSF55347">
    <property type="entry name" value="Glyceraldehyde-3-phosphate dehydrogenase-like, C-terminal domain"/>
    <property type="match status" value="1"/>
</dbReference>
<keyword evidence="1" id="KW-0560">Oxidoreductase</keyword>
<dbReference type="Pfam" id="PF01408">
    <property type="entry name" value="GFO_IDH_MocA"/>
    <property type="match status" value="1"/>
</dbReference>
<name>A0A942TBG5_9BACI</name>
<gene>
    <name evidence="5" type="ORF">KHB02_015490</name>
    <name evidence="4" type="ORF">KHB02_44465</name>
</gene>
<keyword evidence="6" id="KW-1185">Reference proteome</keyword>
<sequence length="357" mass="39145">MKKFKAGIIGTGFGAKVHAPMMNFHDGFKVTAIASVSRGNVENVRNTSGIDNVYTDWRLMLEKEELDLVVVASAVHLHKEMVLAAYEKGLHVVCEKPMGLDVSETEEMISAKNQANKLGIINHEFRFLPARTKVKEILDSGSLGKVLHVRYLAAFPNYAYLSSNPRGWLAKAETGGGMLGAIGSHMSDSLQWWLDSHFHEVFANLPIHVPTYTSGDGTVEIRTADDAFQVIGKLDNGVTVTLEFVSGVRQTANSWRLEVFGTEGTMVMLDDSQVLLSSGDAPLEAVELVPDITAPAEMPAVAARYYNGFNRSLDALYETLVTGVKHPNLANFENGHETQRVLDAIRLSSREGRKVSL</sequence>
<accession>A0A942TBG5</accession>
<dbReference type="Gene3D" id="3.30.360.10">
    <property type="entry name" value="Dihydrodipicolinate Reductase, domain 2"/>
    <property type="match status" value="1"/>
</dbReference>
<feature type="domain" description="GFO/IDH/MocA-like oxidoreductase" evidence="3">
    <location>
        <begin position="133"/>
        <end position="266"/>
    </location>
</feature>
<dbReference type="InterPro" id="IPR055170">
    <property type="entry name" value="GFO_IDH_MocA-like_dom"/>
</dbReference>
<evidence type="ECO:0000313" key="6">
    <source>
        <dbReference type="Proteomes" id="UP000677265"/>
    </source>
</evidence>
<evidence type="ECO:0000313" key="5">
    <source>
        <dbReference type="EMBL" id="MCH6266925.1"/>
    </source>
</evidence>
<dbReference type="EMBL" id="JAGYPE010000012">
    <property type="protein sequence ID" value="MBS4188411.1"/>
    <property type="molecule type" value="Genomic_DNA"/>
</dbReference>
<dbReference type="RefSeq" id="WP_213148215.1">
    <property type="nucleotide sequence ID" value="NZ_JAGYPE020000027.1"/>
</dbReference>
<dbReference type="InterPro" id="IPR000683">
    <property type="entry name" value="Gfo/Idh/MocA-like_OxRdtase_N"/>
</dbReference>
<organism evidence="4">
    <name type="scientific">Neobacillus citreus</name>
    <dbReference type="NCBI Taxonomy" id="2833578"/>
    <lineage>
        <taxon>Bacteria</taxon>
        <taxon>Bacillati</taxon>
        <taxon>Bacillota</taxon>
        <taxon>Bacilli</taxon>
        <taxon>Bacillales</taxon>
        <taxon>Bacillaceae</taxon>
        <taxon>Neobacillus</taxon>
    </lineage>
</organism>
<dbReference type="EMBL" id="JAGYPE020000027">
    <property type="protein sequence ID" value="MCH6266925.1"/>
    <property type="molecule type" value="Genomic_DNA"/>
</dbReference>
<evidence type="ECO:0000259" key="2">
    <source>
        <dbReference type="Pfam" id="PF01408"/>
    </source>
</evidence>
<comment type="caution">
    <text evidence="4">The sequence shown here is derived from an EMBL/GenBank/DDBJ whole genome shotgun (WGS) entry which is preliminary data.</text>
</comment>
<dbReference type="AlphaFoldDB" id="A0A942TBG5"/>
<dbReference type="GO" id="GO:0000166">
    <property type="term" value="F:nucleotide binding"/>
    <property type="evidence" value="ECO:0007669"/>
    <property type="project" value="InterPro"/>
</dbReference>
<dbReference type="PANTHER" id="PTHR43818:SF11">
    <property type="entry name" value="BCDNA.GH03377"/>
    <property type="match status" value="1"/>
</dbReference>
<dbReference type="PANTHER" id="PTHR43818">
    <property type="entry name" value="BCDNA.GH03377"/>
    <property type="match status" value="1"/>
</dbReference>
<dbReference type="Gene3D" id="3.40.50.720">
    <property type="entry name" value="NAD(P)-binding Rossmann-like Domain"/>
    <property type="match status" value="1"/>
</dbReference>
<dbReference type="Proteomes" id="UP000677265">
    <property type="component" value="Unassembled WGS sequence"/>
</dbReference>
<dbReference type="InterPro" id="IPR050463">
    <property type="entry name" value="Gfo/Idh/MocA_oxidrdct_glycsds"/>
</dbReference>
<reference evidence="4" key="1">
    <citation type="submission" date="2021-05" db="EMBL/GenBank/DDBJ databases">
        <title>Novel Bacillus species.</title>
        <authorList>
            <person name="Liu G."/>
        </authorList>
    </citation>
    <scope>NUCLEOTIDE SEQUENCE</scope>
    <source>
        <strain evidence="4 6">FJAT-50051</strain>
    </source>
</reference>